<accession>G4YWL1</accession>
<gene>
    <name evidence="1" type="ORF">PHYSODRAFT_483119</name>
</gene>
<name>G4YWL1_PHYSP</name>
<dbReference type="EMBL" id="JH159152">
    <property type="protein sequence ID" value="EGZ26125.1"/>
    <property type="molecule type" value="Genomic_DNA"/>
</dbReference>
<keyword evidence="2" id="KW-1185">Reference proteome</keyword>
<proteinExistence type="predicted"/>
<evidence type="ECO:0000313" key="2">
    <source>
        <dbReference type="Proteomes" id="UP000002640"/>
    </source>
</evidence>
<organism evidence="1 2">
    <name type="scientific">Phytophthora sojae (strain P6497)</name>
    <name type="common">Soybean stem and root rot agent</name>
    <name type="synonym">Phytophthora megasperma f. sp. glycines</name>
    <dbReference type="NCBI Taxonomy" id="1094619"/>
    <lineage>
        <taxon>Eukaryota</taxon>
        <taxon>Sar</taxon>
        <taxon>Stramenopiles</taxon>
        <taxon>Oomycota</taxon>
        <taxon>Peronosporomycetes</taxon>
        <taxon>Peronosporales</taxon>
        <taxon>Peronosporaceae</taxon>
        <taxon>Phytophthora</taxon>
    </lineage>
</organism>
<dbReference type="KEGG" id="psoj:PHYSODRAFT_483119"/>
<dbReference type="AlphaFoldDB" id="G4YWL1"/>
<dbReference type="OMA" id="WLERMYP"/>
<dbReference type="RefSeq" id="XP_009521413.1">
    <property type="nucleotide sequence ID" value="XM_009523118.1"/>
</dbReference>
<dbReference type="InParanoid" id="G4YWL1"/>
<dbReference type="GeneID" id="20655580"/>
<dbReference type="Proteomes" id="UP000002640">
    <property type="component" value="Unassembled WGS sequence"/>
</dbReference>
<feature type="non-terminal residue" evidence="1">
    <location>
        <position position="693"/>
    </location>
</feature>
<evidence type="ECO:0000313" key="1">
    <source>
        <dbReference type="EMBL" id="EGZ26125.1"/>
    </source>
</evidence>
<sequence>MSTTNYPEVPRRIDLTLGPLVVYLSEGDGSADTTVRAPALKLIGLKINAESTISAEDSSHDSADEIIETDTQEPVLRLRSTISGENRALEVILSKRVEPWIASGTLVYDQEVSKLQEDDASNSYVVETQDNEWSILDNCECDLDAHFKLMKTEVTFVSLERTCDVLPKGVPSIQLSIGEVTVYGHPFMSEDHLGVRAKADIQCSRLKACYFTSDNSIKLSFLSLDFARVFISPVATMMQSEVPAEVEMEAEWIEVKWAPEVLHAIGGLLELGIATSSLKVPAMHQLADVAQDTVSPGEVIAFRCTAKRICVTFPYVYYGQRHVECVTVDTFAMSTEGTTERLRISILDARVFPNRRASSEKASTVHAEEICGHDATYFVADCFSIEENKVPGSSKTVVDLFVNGARMEWDIATQLRVMELIRRITFSSWEMIYRARSAYALRCTRTDSIYNRSHGLNPPLDDVDECLRYERMFGDLISASGDKLHRLHATNLSVHAKLCGEVDVQLAVGMFAGDDLPEVWAFDDVSLQVNGLDMVSAGSVRVRHTINKQIDYVYGEFEDMLRKRLSACRRSTVVLDESLTDGILIHVNKLRLCTSCDFPLQPYVDAIQTSFDPFKQELTAAAVSFWRPQHELFYQFFLRTPVASHQMEAWMRLENVVCECLGNPLESWLERMYPVWVEELAEQELRAHMLDDH</sequence>
<protein>
    <submittedName>
        <fullName evidence="1">Uncharacterized protein</fullName>
    </submittedName>
</protein>
<reference evidence="1 2" key="1">
    <citation type="journal article" date="2006" name="Science">
        <title>Phytophthora genome sequences uncover evolutionary origins and mechanisms of pathogenesis.</title>
        <authorList>
            <person name="Tyler B.M."/>
            <person name="Tripathy S."/>
            <person name="Zhang X."/>
            <person name="Dehal P."/>
            <person name="Jiang R.H."/>
            <person name="Aerts A."/>
            <person name="Arredondo F.D."/>
            <person name="Baxter L."/>
            <person name="Bensasson D."/>
            <person name="Beynon J.L."/>
            <person name="Chapman J."/>
            <person name="Damasceno C.M."/>
            <person name="Dorrance A.E."/>
            <person name="Dou D."/>
            <person name="Dickerman A.W."/>
            <person name="Dubchak I.L."/>
            <person name="Garbelotto M."/>
            <person name="Gijzen M."/>
            <person name="Gordon S.G."/>
            <person name="Govers F."/>
            <person name="Grunwald N.J."/>
            <person name="Huang W."/>
            <person name="Ivors K.L."/>
            <person name="Jones R.W."/>
            <person name="Kamoun S."/>
            <person name="Krampis K."/>
            <person name="Lamour K.H."/>
            <person name="Lee M.K."/>
            <person name="McDonald W.H."/>
            <person name="Medina M."/>
            <person name="Meijer H.J."/>
            <person name="Nordberg E.K."/>
            <person name="Maclean D.J."/>
            <person name="Ospina-Giraldo M.D."/>
            <person name="Morris P.F."/>
            <person name="Phuntumart V."/>
            <person name="Putnam N.H."/>
            <person name="Rash S."/>
            <person name="Rose J.K."/>
            <person name="Sakihama Y."/>
            <person name="Salamov A.A."/>
            <person name="Savidor A."/>
            <person name="Scheuring C.F."/>
            <person name="Smith B.M."/>
            <person name="Sobral B.W."/>
            <person name="Terry A."/>
            <person name="Torto-Alalibo T.A."/>
            <person name="Win J."/>
            <person name="Xu Z."/>
            <person name="Zhang H."/>
            <person name="Grigoriev I.V."/>
            <person name="Rokhsar D.S."/>
            <person name="Boore J.L."/>
        </authorList>
    </citation>
    <scope>NUCLEOTIDE SEQUENCE [LARGE SCALE GENOMIC DNA]</scope>
    <source>
        <strain evidence="1 2">P6497</strain>
    </source>
</reference>